<evidence type="ECO:0000256" key="1">
    <source>
        <dbReference type="SAM" id="MobiDB-lite"/>
    </source>
</evidence>
<keyword evidence="2" id="KW-1133">Transmembrane helix</keyword>
<dbReference type="SUPFAM" id="SSF51126">
    <property type="entry name" value="Pectin lyase-like"/>
    <property type="match status" value="2"/>
</dbReference>
<evidence type="ECO:0000313" key="4">
    <source>
        <dbReference type="EMBL" id="AMK15480.1"/>
    </source>
</evidence>
<reference evidence="4 5" key="1">
    <citation type="journal article" date="2016" name="Genome Announc.">
        <title>Draft Genome Sequence of the Rumen Methanogen Methanobrevibacter olleyae YLM1.</title>
        <authorList>
            <person name="Kelly W.J."/>
            <person name="Li D."/>
            <person name="Lambie S.C."/>
            <person name="Cox F."/>
            <person name="Attwood G.T."/>
            <person name="Altermann E."/>
            <person name="Leahy S.C."/>
        </authorList>
    </citation>
    <scope>NUCLEOTIDE SEQUENCE [LARGE SCALE GENOMIC DNA]</scope>
    <source>
        <strain evidence="4 5">YLM1</strain>
    </source>
</reference>
<dbReference type="NCBIfam" id="TIGR01451">
    <property type="entry name" value="B_ant_repeat"/>
    <property type="match status" value="1"/>
</dbReference>
<evidence type="ECO:0000259" key="3">
    <source>
        <dbReference type="Pfam" id="PF01345"/>
    </source>
</evidence>
<feature type="domain" description="DUF11" evidence="3">
    <location>
        <begin position="787"/>
        <end position="905"/>
    </location>
</feature>
<dbReference type="AlphaFoldDB" id="A0A126QZC1"/>
<feature type="compositionally biased region" description="Low complexity" evidence="1">
    <location>
        <begin position="885"/>
        <end position="922"/>
    </location>
</feature>
<dbReference type="InterPro" id="IPR001434">
    <property type="entry name" value="OmcB-like_DUF11"/>
</dbReference>
<dbReference type="PATRIC" id="fig|294671.3.peg.967"/>
<name>A0A126QZC1_METOL</name>
<dbReference type="Proteomes" id="UP000066376">
    <property type="component" value="Chromosome"/>
</dbReference>
<dbReference type="PANTHER" id="PTHR11319:SF35">
    <property type="entry name" value="OUTER MEMBRANE PROTEIN PMPC-RELATED"/>
    <property type="match status" value="1"/>
</dbReference>
<dbReference type="PANTHER" id="PTHR11319">
    <property type="entry name" value="G PROTEIN-COUPLED RECEPTOR-RELATED"/>
    <property type="match status" value="1"/>
</dbReference>
<dbReference type="STRING" id="294671.YLM1_0923"/>
<keyword evidence="5" id="KW-1185">Reference proteome</keyword>
<dbReference type="InterPro" id="IPR047589">
    <property type="entry name" value="DUF11_rpt"/>
</dbReference>
<keyword evidence="2" id="KW-0812">Transmembrane</keyword>
<dbReference type="Pfam" id="PF01345">
    <property type="entry name" value="DUF11"/>
    <property type="match status" value="2"/>
</dbReference>
<protein>
    <submittedName>
        <fullName evidence="4">Adhesin-like protein</fullName>
    </submittedName>
</protein>
<dbReference type="KEGG" id="mol:YLM1_0923"/>
<dbReference type="InterPro" id="IPR013783">
    <property type="entry name" value="Ig-like_fold"/>
</dbReference>
<reference evidence="5" key="2">
    <citation type="submission" date="2016-02" db="EMBL/GenBank/DDBJ databases">
        <title>The draft genome sequence of the rumen methanogen Methanobrevibacter olleyae YLM1.</title>
        <authorList>
            <consortium name="New Zealand Agricultural Greenhouse Gas Research Centre/Pastoral Greenhouse Gas Research Consortium"/>
            <person name="Kelly W.J."/>
            <person name="Li D."/>
            <person name="Lambie S.C."/>
            <person name="Attwood G.T."/>
            <person name="Altermann E."/>
            <person name="Leahy S.C."/>
        </authorList>
    </citation>
    <scope>NUCLEOTIDE SEQUENCE [LARGE SCALE GENOMIC DNA]</scope>
    <source>
        <strain evidence="5">YLM1</strain>
    </source>
</reference>
<evidence type="ECO:0000313" key="5">
    <source>
        <dbReference type="Proteomes" id="UP000066376"/>
    </source>
</evidence>
<keyword evidence="2" id="KW-0472">Membrane</keyword>
<gene>
    <name evidence="4" type="ORF">YLM1_0923</name>
</gene>
<evidence type="ECO:0000256" key="2">
    <source>
        <dbReference type="SAM" id="Phobius"/>
    </source>
</evidence>
<feature type="transmembrane region" description="Helical" evidence="2">
    <location>
        <begin position="951"/>
        <end position="970"/>
    </location>
</feature>
<dbReference type="InterPro" id="IPR006626">
    <property type="entry name" value="PbH1"/>
</dbReference>
<dbReference type="SMART" id="SM00710">
    <property type="entry name" value="PbH1"/>
    <property type="match status" value="7"/>
</dbReference>
<dbReference type="InterPro" id="IPR011050">
    <property type="entry name" value="Pectin_lyase_fold/virulence"/>
</dbReference>
<feature type="region of interest" description="Disordered" evidence="1">
    <location>
        <begin position="885"/>
        <end position="935"/>
    </location>
</feature>
<proteinExistence type="predicted"/>
<dbReference type="EMBL" id="CP014265">
    <property type="protein sequence ID" value="AMK15480.1"/>
    <property type="molecule type" value="Genomic_DNA"/>
</dbReference>
<dbReference type="GeneID" id="28489222"/>
<dbReference type="Gene3D" id="2.60.40.10">
    <property type="entry name" value="Immunoglobulins"/>
    <property type="match status" value="1"/>
</dbReference>
<sequence length="974" mass="106002">MSKFNNISKIISFLLLVFLIVSTVNAADYSIDNATGSDSDVSSLSHGVGAVGGSDSDVSSLSHGVGAVGGSDSDVSSLSHGVSAVDDDNVDNTNDENGLRDNKFNLRANGKNFKDLEDLINANTNGTIDLDFDYSFGGESDIKKINITNKSIIINGNNHIIDAGDNPFIFSVDSSNLVLNNIKFINGKFNQAMADSLIYTINSNVSIINSNFDSNKVRNIKVDDGCNLLINNSNFTNIGYIDNFTANGLVVSSKGSDVLVNNSNFINTSGQSYAGAFISFHDKSFNIYNSNFVNCSSIGDGGALNIISNGSISNTSFINCSSGTTGGAIFTNNAALNITDCEFINNTLVSSNYLLGKGGACGFKNSFVNITNTIFQNNSANIGGSIYFESSSNNLNILDSTFNNNSAIYGGSVASYYNNMTYINNSKFINESSTFGGALSYGIGELIINNSDFINCNASKFGGAIVNSANLTIENSKFINNDAELGKDIARLNTTLNVFNSTISDIHLFDDKIHTVTGGYKNISMNDSSISFCAESVVRQPSIGNEYYVYDTSILYNRLTKMPVNEYIKILIYTYYYKSNVTLNSSTINEFQYAIWNFTESNFLESNNPFVKETIKLYDSGFRVPDYGATDLLENGSVRIYDFHVLFSPLSQNLINFKVIYTDPIYGLKVYKETLNKTVINGQKVNFNIVVKNTGTVMLNDINITESKYDGLVFDSWKSKLGVWKFNSGDNPVWNLRNLGVNQTAIIEVTFNSTYAGNFTNVIIAGSNEVPNKTTNNTTSVLNPNMTIIKISNNPTVKVGELISFTILLTNTGECNLTGIYVIDNKYSKGLVYLRYVDDSGKWSFNGKDKWTYNGSLAVGESANFTIVFNTTSPGIKVNTAIAGSNETNNTNGTNETNVTNNTNKTNVTNSTNKTDNSTNKTPNGTNKTHKVPKDITKETTIKSVSTVVNAGNPLFVLFLSLVFLSIVPLRRKR</sequence>
<dbReference type="RefSeq" id="WP_067146767.1">
    <property type="nucleotide sequence ID" value="NZ_CP014265.1"/>
</dbReference>
<organism evidence="4 5">
    <name type="scientific">Methanobrevibacter olleyae</name>
    <dbReference type="NCBI Taxonomy" id="294671"/>
    <lineage>
        <taxon>Archaea</taxon>
        <taxon>Methanobacteriati</taxon>
        <taxon>Methanobacteriota</taxon>
        <taxon>Methanomada group</taxon>
        <taxon>Methanobacteria</taxon>
        <taxon>Methanobacteriales</taxon>
        <taxon>Methanobacteriaceae</taxon>
        <taxon>Methanobrevibacter</taxon>
    </lineage>
</organism>
<accession>A0A126QZC1</accession>
<feature type="domain" description="DUF11" evidence="3">
    <location>
        <begin position="668"/>
        <end position="781"/>
    </location>
</feature>